<keyword evidence="2" id="KW-1185">Reference proteome</keyword>
<reference evidence="1" key="1">
    <citation type="submission" date="2020-12" db="EMBL/GenBank/DDBJ databases">
        <title>Metabolic potential, ecology and presence of endohyphal bacteria is reflected in genomic diversity of Mucoromycotina.</title>
        <authorList>
            <person name="Muszewska A."/>
            <person name="Okrasinska A."/>
            <person name="Steczkiewicz K."/>
            <person name="Drgas O."/>
            <person name="Orlowska M."/>
            <person name="Perlinska-Lenart U."/>
            <person name="Aleksandrzak-Piekarczyk T."/>
            <person name="Szatraj K."/>
            <person name="Zielenkiewicz U."/>
            <person name="Pilsyk S."/>
            <person name="Malc E."/>
            <person name="Mieczkowski P."/>
            <person name="Kruszewska J.S."/>
            <person name="Biernat P."/>
            <person name="Pawlowska J."/>
        </authorList>
    </citation>
    <scope>NUCLEOTIDE SEQUENCE</scope>
    <source>
        <strain evidence="1">WA0000051536</strain>
    </source>
</reference>
<protein>
    <submittedName>
        <fullName evidence="1">Uncharacterized protein</fullName>
    </submittedName>
</protein>
<sequence length="78" mass="9046">MGEYAQFTYDLNHGMLVNDAAYYCNSGFTLYCVPTIERSSVDFILDSFENKSTSSHLSNWYQLLDNYAIYTYVMIPTQ</sequence>
<dbReference type="EMBL" id="JAEPRA010000005">
    <property type="protein sequence ID" value="KAG2185416.1"/>
    <property type="molecule type" value="Genomic_DNA"/>
</dbReference>
<organism evidence="1 2">
    <name type="scientific">Umbelopsis vinacea</name>
    <dbReference type="NCBI Taxonomy" id="44442"/>
    <lineage>
        <taxon>Eukaryota</taxon>
        <taxon>Fungi</taxon>
        <taxon>Fungi incertae sedis</taxon>
        <taxon>Mucoromycota</taxon>
        <taxon>Mucoromycotina</taxon>
        <taxon>Umbelopsidomycetes</taxon>
        <taxon>Umbelopsidales</taxon>
        <taxon>Umbelopsidaceae</taxon>
        <taxon>Umbelopsis</taxon>
    </lineage>
</organism>
<evidence type="ECO:0000313" key="2">
    <source>
        <dbReference type="Proteomes" id="UP000612746"/>
    </source>
</evidence>
<comment type="caution">
    <text evidence="1">The sequence shown here is derived from an EMBL/GenBank/DDBJ whole genome shotgun (WGS) entry which is preliminary data.</text>
</comment>
<accession>A0A8H7Q650</accession>
<proteinExistence type="predicted"/>
<evidence type="ECO:0000313" key="1">
    <source>
        <dbReference type="EMBL" id="KAG2185416.1"/>
    </source>
</evidence>
<dbReference type="Proteomes" id="UP000612746">
    <property type="component" value="Unassembled WGS sequence"/>
</dbReference>
<gene>
    <name evidence="1" type="ORF">INT44_002207</name>
</gene>
<name>A0A8H7Q650_9FUNG</name>
<dbReference type="AlphaFoldDB" id="A0A8H7Q650"/>